<proteinExistence type="predicted"/>
<keyword evidence="3" id="KW-1185">Reference proteome</keyword>
<dbReference type="InterPro" id="IPR036047">
    <property type="entry name" value="F-box-like_dom_sf"/>
</dbReference>
<dbReference type="WBParaSite" id="jg23599">
    <property type="protein sequence ID" value="jg23599"/>
    <property type="gene ID" value="jg23599"/>
</dbReference>
<evidence type="ECO:0000313" key="3">
    <source>
        <dbReference type="Proteomes" id="UP000887574"/>
    </source>
</evidence>
<organism evidence="3 4">
    <name type="scientific">Ditylenchus dipsaci</name>
    <dbReference type="NCBI Taxonomy" id="166011"/>
    <lineage>
        <taxon>Eukaryota</taxon>
        <taxon>Metazoa</taxon>
        <taxon>Ecdysozoa</taxon>
        <taxon>Nematoda</taxon>
        <taxon>Chromadorea</taxon>
        <taxon>Rhabditida</taxon>
        <taxon>Tylenchina</taxon>
        <taxon>Tylenchomorpha</taxon>
        <taxon>Sphaerularioidea</taxon>
        <taxon>Anguinidae</taxon>
        <taxon>Anguininae</taxon>
        <taxon>Ditylenchus</taxon>
    </lineage>
</organism>
<dbReference type="InterPro" id="IPR001810">
    <property type="entry name" value="F-box_dom"/>
</dbReference>
<keyword evidence="1" id="KW-0175">Coiled coil</keyword>
<sequence length="173" mass="20372">MVLPTETLLDVFAFLDYKTSAKLLIVSKRCNAILTPQMVLQAEKLMEIYNDLEKQLDELEQECEMWHSEIAMLQRNLSAVNESIFNFTVFLERAPVDEPERQEAINLLFIVKQFKEIYEQRCRLVKSDQTTRSQQLENLAHKMKDIEQTIPNKTKNLIEKNAKKIKRARKVLE</sequence>
<reference evidence="4" key="1">
    <citation type="submission" date="2022-11" db="UniProtKB">
        <authorList>
            <consortium name="WormBaseParasite"/>
        </authorList>
    </citation>
    <scope>IDENTIFICATION</scope>
</reference>
<name>A0A915DUD2_9BILA</name>
<evidence type="ECO:0000259" key="2">
    <source>
        <dbReference type="PROSITE" id="PS50181"/>
    </source>
</evidence>
<dbReference type="PROSITE" id="PS50181">
    <property type="entry name" value="FBOX"/>
    <property type="match status" value="1"/>
</dbReference>
<evidence type="ECO:0000313" key="4">
    <source>
        <dbReference type="WBParaSite" id="jg23599"/>
    </source>
</evidence>
<dbReference type="Proteomes" id="UP000887574">
    <property type="component" value="Unplaced"/>
</dbReference>
<dbReference type="AlphaFoldDB" id="A0A915DUD2"/>
<evidence type="ECO:0000256" key="1">
    <source>
        <dbReference type="SAM" id="Coils"/>
    </source>
</evidence>
<accession>A0A915DUD2</accession>
<protein>
    <submittedName>
        <fullName evidence="4">F-box domain-containing protein</fullName>
    </submittedName>
</protein>
<dbReference type="SUPFAM" id="SSF81383">
    <property type="entry name" value="F-box domain"/>
    <property type="match status" value="1"/>
</dbReference>
<feature type="coiled-coil region" evidence="1">
    <location>
        <begin position="42"/>
        <end position="76"/>
    </location>
</feature>
<feature type="domain" description="F-box" evidence="2">
    <location>
        <begin position="1"/>
        <end position="52"/>
    </location>
</feature>